<reference evidence="4" key="1">
    <citation type="journal article" date="2023" name="G3 (Bethesda)">
        <title>Whole genome assembly and annotation of the endangered Caribbean coral Acropora cervicornis.</title>
        <authorList>
            <person name="Selwyn J.D."/>
            <person name="Vollmer S.V."/>
        </authorList>
    </citation>
    <scope>NUCLEOTIDE SEQUENCE</scope>
    <source>
        <strain evidence="4">K2</strain>
    </source>
</reference>
<dbReference type="EMBL" id="JARQWQ010000081">
    <property type="protein sequence ID" value="KAK2553005.1"/>
    <property type="molecule type" value="Genomic_DNA"/>
</dbReference>
<feature type="compositionally biased region" description="Polar residues" evidence="2">
    <location>
        <begin position="607"/>
        <end position="619"/>
    </location>
</feature>
<dbReference type="SMART" id="SM00390">
    <property type="entry name" value="GoLoco"/>
    <property type="match status" value="1"/>
</dbReference>
<keyword evidence="5" id="KW-1185">Reference proteome</keyword>
<dbReference type="InterPro" id="IPR050989">
    <property type="entry name" value="Rap1_Ran_GAP"/>
</dbReference>
<dbReference type="GO" id="GO:0051056">
    <property type="term" value="P:regulation of small GTPase mediated signal transduction"/>
    <property type="evidence" value="ECO:0007669"/>
    <property type="project" value="InterPro"/>
</dbReference>
<feature type="domain" description="Rap-GAP" evidence="3">
    <location>
        <begin position="252"/>
        <end position="468"/>
    </location>
</feature>
<dbReference type="PANTHER" id="PTHR15711:SF32">
    <property type="entry name" value="RAP GTPASE ACTIVATING PROTEIN 1, ISOFORM H"/>
    <property type="match status" value="1"/>
</dbReference>
<feature type="compositionally biased region" description="Polar residues" evidence="2">
    <location>
        <begin position="629"/>
        <end position="639"/>
    </location>
</feature>
<dbReference type="PROSITE" id="PS50877">
    <property type="entry name" value="GOLOCO"/>
    <property type="match status" value="1"/>
</dbReference>
<dbReference type="InterPro" id="IPR003109">
    <property type="entry name" value="GoLoco_motif"/>
</dbReference>
<dbReference type="AlphaFoldDB" id="A0AAD9Q1E9"/>
<gene>
    <name evidence="4" type="ORF">P5673_025722</name>
</gene>
<feature type="region of interest" description="Disordered" evidence="2">
    <location>
        <begin position="951"/>
        <end position="991"/>
    </location>
</feature>
<feature type="compositionally biased region" description="Basic residues" evidence="2">
    <location>
        <begin position="534"/>
        <end position="544"/>
    </location>
</feature>
<dbReference type="PROSITE" id="PS50085">
    <property type="entry name" value="RAPGAP"/>
    <property type="match status" value="1"/>
</dbReference>
<feature type="compositionally biased region" description="Polar residues" evidence="2">
    <location>
        <begin position="735"/>
        <end position="754"/>
    </location>
</feature>
<dbReference type="GO" id="GO:0005096">
    <property type="term" value="F:GTPase activator activity"/>
    <property type="evidence" value="ECO:0007669"/>
    <property type="project" value="UniProtKB-KW"/>
</dbReference>
<sequence length="991" mass="111799">MRPIEAGMAMGNRILEQERPATGSLTKDQKDLLDIIGKAQSNRLDEQRVELPSSLRSSCSVPSLLIRTTDIQNQETEESDNSEREDTEVEQDEEEIMRDLDPVKEVLAAGGPYPLVVLPVGGEYRLEGSNHQGINVSDLRSIDCKIETNNIIQSYRRDFMGKEHLNFISDDEKFPIILSVKQEIEKLDGCDTQGFIKVILRTTEKTIADSLPIENLSDNPGPREIVKYLLGDDGENMDQFQVLAHPKASELIVKYDEHNLSHSFKFGVIYQKYGQTTEEEYFCNRTHSAAMTEFLELLGNQVNLKNFKGFHGGLDVKHGQTGETSIHTVLDSKEIMFHVSTLLPFSSGDNQQVQRKRHIGNDIVAIVFQDENTPFSPVSIRSHFLHVFIVVQVEEPNSSNTRYKVSVTAREDVPQFGPKLPNLAVFKKGPEFRKFLLTKLINAELAAYNSAEFAKLADRTRSTLLGGLAKDLIEKNALIFDAGGEEVPQRERKIFPSFRKVWRGRSPVSRTQSMRESHSTTDDVDSDDSLPKTWARKAKERRKSVQSLLAAKKISKAPKKETAGRCKSMESLVIQEQSKNNAIFHTEDSGSESNTSEMSRHRDEDSSYFSKQYTRSQTPEPKKEKFISEFTSSPRTSPRFQKPVAHSPSMSQLQVKDPLFRTPSEDQDKSSPSRVSYEGSSSIEYQVRYVGGYRSGPEDDSEEPIKLVPYYRSPTRQRKVDESLEGTEGRRRINQLDSTLHQYSVTCSQSSYQSRDGGADISQSYNRSPSSSPYHHRKAIDPQNSINNAQSVGLSPVSVQKQKKTAIVSPLLDMSESRPRSVPPGVLMFDPTDPESERVEEVLHERSPSLPKLDGESVLPPEDLPSSDSFSREIEKFQNEISKLKCEKLDLNRQNLLLQRENRAIKDKAMQQTADLYEARCEIARLKSLLPIENVHLRDSSSIETVRLRQGSFPSPKGGLAGRDAATGVYKGEREELTDVSSRSSYRHTRL</sequence>
<evidence type="ECO:0000256" key="2">
    <source>
        <dbReference type="SAM" id="MobiDB-lite"/>
    </source>
</evidence>
<dbReference type="SUPFAM" id="SSF111347">
    <property type="entry name" value="Rap/Ran-GAP"/>
    <property type="match status" value="1"/>
</dbReference>
<evidence type="ECO:0000313" key="5">
    <source>
        <dbReference type="Proteomes" id="UP001249851"/>
    </source>
</evidence>
<protein>
    <submittedName>
        <fullName evidence="4">Rap1 GTPase-activating protein 1</fullName>
    </submittedName>
</protein>
<proteinExistence type="predicted"/>
<comment type="caution">
    <text evidence="4">The sequence shown here is derived from an EMBL/GenBank/DDBJ whole genome shotgun (WGS) entry which is preliminary data.</text>
</comment>
<dbReference type="InterPro" id="IPR000331">
    <property type="entry name" value="Rap/Ran_GAP_dom"/>
</dbReference>
<feature type="region of interest" description="Disordered" evidence="2">
    <location>
        <begin position="506"/>
        <end position="780"/>
    </location>
</feature>
<feature type="region of interest" description="Disordered" evidence="2">
    <location>
        <begin position="1"/>
        <end position="25"/>
    </location>
</feature>
<feature type="compositionally biased region" description="Basic and acidic residues" evidence="2">
    <location>
        <begin position="835"/>
        <end position="847"/>
    </location>
</feature>
<feature type="region of interest" description="Disordered" evidence="2">
    <location>
        <begin position="815"/>
        <end position="869"/>
    </location>
</feature>
<feature type="compositionally biased region" description="Polar residues" evidence="2">
    <location>
        <begin position="672"/>
        <end position="684"/>
    </location>
</feature>
<dbReference type="Proteomes" id="UP001249851">
    <property type="component" value="Unassembled WGS sequence"/>
</dbReference>
<feature type="compositionally biased region" description="Basic and acidic residues" evidence="2">
    <location>
        <begin position="718"/>
        <end position="731"/>
    </location>
</feature>
<name>A0AAD9Q1E9_ACRCE</name>
<keyword evidence="1" id="KW-0343">GTPase activation</keyword>
<evidence type="ECO:0000313" key="4">
    <source>
        <dbReference type="EMBL" id="KAK2553005.1"/>
    </source>
</evidence>
<feature type="compositionally biased region" description="Polar residues" evidence="2">
    <location>
        <begin position="574"/>
        <end position="583"/>
    </location>
</feature>
<evidence type="ECO:0000259" key="3">
    <source>
        <dbReference type="PROSITE" id="PS50085"/>
    </source>
</evidence>
<dbReference type="Gene3D" id="3.40.50.11210">
    <property type="entry name" value="Rap/Ran-GAP"/>
    <property type="match status" value="1"/>
</dbReference>
<dbReference type="GO" id="GO:0005737">
    <property type="term" value="C:cytoplasm"/>
    <property type="evidence" value="ECO:0007669"/>
    <property type="project" value="TreeGrafter"/>
</dbReference>
<dbReference type="PANTHER" id="PTHR15711">
    <property type="entry name" value="RAP GTPASE-ACTIVATING PROTEIN"/>
    <property type="match status" value="1"/>
</dbReference>
<dbReference type="InterPro" id="IPR035974">
    <property type="entry name" value="Rap/Ran-GAP_sf"/>
</dbReference>
<accession>A0AAD9Q1E9</accession>
<feature type="compositionally biased region" description="Acidic residues" evidence="2">
    <location>
        <begin position="75"/>
        <end position="94"/>
    </location>
</feature>
<dbReference type="Pfam" id="PF21022">
    <property type="entry name" value="Rap-GAP_dimer"/>
    <property type="match status" value="1"/>
</dbReference>
<dbReference type="FunFam" id="3.40.50.11210:FF:000001">
    <property type="entry name" value="Ral GTPase-activating protein subunit alpha-1 isoform 1"/>
    <property type="match status" value="1"/>
</dbReference>
<feature type="region of interest" description="Disordered" evidence="2">
    <location>
        <begin position="66"/>
        <end position="94"/>
    </location>
</feature>
<dbReference type="Pfam" id="PF02145">
    <property type="entry name" value="Rap_GAP"/>
    <property type="match status" value="1"/>
</dbReference>
<dbReference type="Gene3D" id="6.10.140.210">
    <property type="match status" value="1"/>
</dbReference>
<evidence type="ECO:0000256" key="1">
    <source>
        <dbReference type="ARBA" id="ARBA00022468"/>
    </source>
</evidence>
<organism evidence="4 5">
    <name type="scientific">Acropora cervicornis</name>
    <name type="common">Staghorn coral</name>
    <dbReference type="NCBI Taxonomy" id="6130"/>
    <lineage>
        <taxon>Eukaryota</taxon>
        <taxon>Metazoa</taxon>
        <taxon>Cnidaria</taxon>
        <taxon>Anthozoa</taxon>
        <taxon>Hexacorallia</taxon>
        <taxon>Scleractinia</taxon>
        <taxon>Astrocoeniina</taxon>
        <taxon>Acroporidae</taxon>
        <taxon>Acropora</taxon>
    </lineage>
</organism>
<feature type="compositionally biased region" description="Basic and acidic residues" evidence="2">
    <location>
        <begin position="558"/>
        <end position="568"/>
    </location>
</feature>
<reference evidence="4" key="2">
    <citation type="journal article" date="2023" name="Science">
        <title>Genomic signatures of disease resistance in endangered staghorn corals.</title>
        <authorList>
            <person name="Vollmer S.V."/>
            <person name="Selwyn J.D."/>
            <person name="Despard B.A."/>
            <person name="Roesel C.L."/>
        </authorList>
    </citation>
    <scope>NUCLEOTIDE SEQUENCE</scope>
    <source>
        <strain evidence="4">K2</strain>
    </source>
</reference>
<feature type="compositionally biased region" description="Low complexity" evidence="2">
    <location>
        <begin position="762"/>
        <end position="773"/>
    </location>
</feature>